<keyword evidence="7" id="KW-1185">Reference proteome</keyword>
<dbReference type="STRING" id="910964.GEAM_0484"/>
<dbReference type="Proteomes" id="UP000028640">
    <property type="component" value="Unassembled WGS sequence"/>
</dbReference>
<evidence type="ECO:0000256" key="4">
    <source>
        <dbReference type="ARBA" id="ARBA00022927"/>
    </source>
</evidence>
<keyword evidence="6" id="KW-0812">Transmembrane</keyword>
<dbReference type="PROSITE" id="PS51257">
    <property type="entry name" value="PROKAR_LIPOPROTEIN"/>
    <property type="match status" value="1"/>
</dbReference>
<dbReference type="GO" id="GO:0015031">
    <property type="term" value="P:protein transport"/>
    <property type="evidence" value="ECO:0007669"/>
    <property type="project" value="UniProtKB-KW"/>
</dbReference>
<evidence type="ECO:0000256" key="2">
    <source>
        <dbReference type="ARBA" id="ARBA00022448"/>
    </source>
</evidence>
<feature type="signal peptide" evidence="5">
    <location>
        <begin position="1"/>
        <end position="18"/>
    </location>
</feature>
<dbReference type="AlphaFoldDB" id="A0A085GMV0"/>
<evidence type="ECO:0000256" key="1">
    <source>
        <dbReference type="ARBA" id="ARBA00011245"/>
    </source>
</evidence>
<dbReference type="GeneID" id="78378828"/>
<dbReference type="CDD" id="cd16325">
    <property type="entry name" value="LolA"/>
    <property type="match status" value="1"/>
</dbReference>
<comment type="caution">
    <text evidence="6">The sequence shown here is derived from an EMBL/GenBank/DDBJ whole genome shotgun (WGS) entry which is preliminary data.</text>
</comment>
<dbReference type="InterPro" id="IPR029046">
    <property type="entry name" value="LolA/LolB/LppX"/>
</dbReference>
<dbReference type="SUPFAM" id="SSF89392">
    <property type="entry name" value="Prokaryotic lipoproteins and lipoprotein localization factors"/>
    <property type="match status" value="1"/>
</dbReference>
<dbReference type="OrthoDB" id="5700849at2"/>
<dbReference type="EMBL" id="JMPJ01000021">
    <property type="protein sequence ID" value="KFC85045.1"/>
    <property type="molecule type" value="Genomic_DNA"/>
</dbReference>
<dbReference type="Gene3D" id="2.50.20.10">
    <property type="entry name" value="Lipoprotein localisation LolA/LolB/LppX"/>
    <property type="match status" value="1"/>
</dbReference>
<comment type="subunit">
    <text evidence="1">Monomer.</text>
</comment>
<feature type="chain" id="PRO_5001791469" evidence="5">
    <location>
        <begin position="19"/>
        <end position="201"/>
    </location>
</feature>
<keyword evidence="6" id="KW-0472">Membrane</keyword>
<name>A0A085GMV0_EWIA3</name>
<reference evidence="6 7" key="1">
    <citation type="submission" date="2014-05" db="EMBL/GenBank/DDBJ databases">
        <title>ATOL: Assembling a taxonomically balanced genome-scale reconstruction of the evolutionary history of the Enterobacteriaceae.</title>
        <authorList>
            <person name="Plunkett G.III."/>
            <person name="Neeno-Eckwall E.C."/>
            <person name="Glasner J.D."/>
            <person name="Perna N.T."/>
        </authorList>
    </citation>
    <scope>NUCLEOTIDE SEQUENCE [LARGE SCALE GENOMIC DNA]</scope>
    <source>
        <strain evidence="6 7">ATCC 33852</strain>
    </source>
</reference>
<evidence type="ECO:0000256" key="5">
    <source>
        <dbReference type="SAM" id="SignalP"/>
    </source>
</evidence>
<dbReference type="Pfam" id="PF19574">
    <property type="entry name" value="LolA_3"/>
    <property type="match status" value="1"/>
</dbReference>
<organism evidence="6 7">
    <name type="scientific">Ewingella americana (strain ATCC 33852 / DSM 4580 / CCUG 14506 / JCM 5911 / LMG 7869 / NCTC 12157 / CDC 1468-78)</name>
    <dbReference type="NCBI Taxonomy" id="910964"/>
    <lineage>
        <taxon>Bacteria</taxon>
        <taxon>Pseudomonadati</taxon>
        <taxon>Pseudomonadota</taxon>
        <taxon>Gammaproteobacteria</taxon>
        <taxon>Enterobacterales</taxon>
        <taxon>Yersiniaceae</taxon>
        <taxon>Ewingella</taxon>
    </lineage>
</organism>
<dbReference type="eggNOG" id="COG2834">
    <property type="taxonomic scope" value="Bacteria"/>
</dbReference>
<sequence length="201" mass="22847">MKTLLLFCLSLFSLACHAVTLEELQQRFSQQPVLRAQFEQQRSISGMSQPLKSSGNLLIAQKNGLWWQQEKPFSLTLLLTENRMVQTMQGQPPQVVTADNNPQMFQFNSLLTALFHADRQALQQNFKLDFSDKGQGAWQLTLTPTTTPLNRLFRNLHLEGSAFLDNIEINDMQGDVTRIHFFNQQTQPATLTPAEQAHFGA</sequence>
<keyword evidence="4" id="KW-0653">Protein transport</keyword>
<evidence type="ECO:0000313" key="7">
    <source>
        <dbReference type="Proteomes" id="UP000028640"/>
    </source>
</evidence>
<keyword evidence="3 5" id="KW-0732">Signal</keyword>
<proteinExistence type="predicted"/>
<evidence type="ECO:0000256" key="3">
    <source>
        <dbReference type="ARBA" id="ARBA00022729"/>
    </source>
</evidence>
<evidence type="ECO:0000313" key="6">
    <source>
        <dbReference type="EMBL" id="KFC85045.1"/>
    </source>
</evidence>
<protein>
    <submittedName>
        <fullName evidence="6">Putative transmembrane protein</fullName>
    </submittedName>
</protein>
<keyword evidence="2" id="KW-0813">Transport</keyword>
<accession>A0A085GMV0</accession>
<dbReference type="RefSeq" id="WP_034787786.1">
    <property type="nucleotide sequence ID" value="NZ_JMPJ01000021.1"/>
</dbReference>
<dbReference type="InterPro" id="IPR004564">
    <property type="entry name" value="OM_lipoprot_carrier_LolA-like"/>
</dbReference>
<gene>
    <name evidence="6" type="ORF">GEAM_0484</name>
</gene>